<keyword evidence="8" id="KW-1185">Reference proteome</keyword>
<evidence type="ECO:0000256" key="4">
    <source>
        <dbReference type="ARBA" id="ARBA00023242"/>
    </source>
</evidence>
<keyword evidence="4" id="KW-0539">Nucleus</keyword>
<dbReference type="GO" id="GO:0000981">
    <property type="term" value="F:DNA-binding transcription factor activity, RNA polymerase II-specific"/>
    <property type="evidence" value="ECO:0007669"/>
    <property type="project" value="TreeGrafter"/>
</dbReference>
<dbReference type="PANTHER" id="PTHR16223:SF362">
    <property type="entry name" value="OS02G0671300 PROTEIN"/>
    <property type="match status" value="1"/>
</dbReference>
<dbReference type="PANTHER" id="PTHR16223">
    <property type="entry name" value="TRANSCRIPTION FACTOR BHLH83-RELATED"/>
    <property type="match status" value="1"/>
</dbReference>
<gene>
    <name evidence="7" type="ORF">GUJ93_ZPchr0002g23728</name>
</gene>
<feature type="region of interest" description="Disordered" evidence="5">
    <location>
        <begin position="258"/>
        <end position="325"/>
    </location>
</feature>
<evidence type="ECO:0000313" key="8">
    <source>
        <dbReference type="Proteomes" id="UP000729402"/>
    </source>
</evidence>
<dbReference type="GO" id="GO:0005634">
    <property type="term" value="C:nucleus"/>
    <property type="evidence" value="ECO:0007669"/>
    <property type="project" value="UniProtKB-SubCell"/>
</dbReference>
<keyword evidence="2" id="KW-0805">Transcription regulation</keyword>
<feature type="region of interest" description="Disordered" evidence="5">
    <location>
        <begin position="371"/>
        <end position="403"/>
    </location>
</feature>
<protein>
    <recommendedName>
        <fullName evidence="6">BHLH domain-containing protein</fullName>
    </recommendedName>
</protein>
<dbReference type="GO" id="GO:0000978">
    <property type="term" value="F:RNA polymerase II cis-regulatory region sequence-specific DNA binding"/>
    <property type="evidence" value="ECO:0007669"/>
    <property type="project" value="TreeGrafter"/>
</dbReference>
<feature type="domain" description="BHLH" evidence="6">
    <location>
        <begin position="311"/>
        <end position="360"/>
    </location>
</feature>
<dbReference type="EMBL" id="JAAALK010000287">
    <property type="protein sequence ID" value="KAG8059927.1"/>
    <property type="molecule type" value="Genomic_DNA"/>
</dbReference>
<feature type="compositionally biased region" description="Polar residues" evidence="5">
    <location>
        <begin position="371"/>
        <end position="384"/>
    </location>
</feature>
<dbReference type="InterPro" id="IPR045239">
    <property type="entry name" value="bHLH95_bHLH"/>
</dbReference>
<name>A0A8J5V4Z9_ZIZPA</name>
<feature type="compositionally biased region" description="Basic and acidic residues" evidence="5">
    <location>
        <begin position="295"/>
        <end position="311"/>
    </location>
</feature>
<feature type="compositionally biased region" description="Polar residues" evidence="5">
    <location>
        <begin position="258"/>
        <end position="268"/>
    </location>
</feature>
<dbReference type="Proteomes" id="UP000729402">
    <property type="component" value="Unassembled WGS sequence"/>
</dbReference>
<evidence type="ECO:0000256" key="1">
    <source>
        <dbReference type="ARBA" id="ARBA00004123"/>
    </source>
</evidence>
<sequence length="439" mass="47882">MWEYHHQLAHHAGFQPSSSSFPAYWSPYAGSTATALLHGGSAFAADSSSSSSTDVMSLPAGEHAGHGWSHGELSSTTGYRENFLDLLASKTVTPEMFEEVPAAEHYAAPASSMTKARFDDARPDVSPTIKYEIAAGSPLFLGGSANSTVLQVQDMNMMSGMPCYAEFHHHHHQIAKEGSCNQQQELAISPMASFLQQISSGTSSVGVHSNLQDYSGLAREPDKICREMEASPFSMRSLPDLGSFAGYTSTIESTSVQPYMRCANSSDSNRQEQDTMPARSSSSGSGAATDRKKRKSEERQESTVKKSKQDASKSSSPPKQQVPKVKLGEKITALQQIVSPFGKTDTASVLFETIKYIKFLHEQVQLLSEPYTNSSGRSKGNSVQWGGDQAEGSNGETEQQHDLRKRGLCLVPVSWTPEVYRDGNAMDYWTPAYRGCLYR</sequence>
<evidence type="ECO:0000313" key="7">
    <source>
        <dbReference type="EMBL" id="KAG8059927.1"/>
    </source>
</evidence>
<dbReference type="CDD" id="cd11393">
    <property type="entry name" value="bHLH_AtbHLH_like"/>
    <property type="match status" value="1"/>
</dbReference>
<keyword evidence="3" id="KW-0804">Transcription</keyword>
<evidence type="ECO:0000256" key="5">
    <source>
        <dbReference type="SAM" id="MobiDB-lite"/>
    </source>
</evidence>
<proteinExistence type="predicted"/>
<reference evidence="7" key="2">
    <citation type="submission" date="2021-02" db="EMBL/GenBank/DDBJ databases">
        <authorList>
            <person name="Kimball J.A."/>
            <person name="Haas M.W."/>
            <person name="Macchietto M."/>
            <person name="Kono T."/>
            <person name="Duquette J."/>
            <person name="Shao M."/>
        </authorList>
    </citation>
    <scope>NUCLEOTIDE SEQUENCE</scope>
    <source>
        <tissue evidence="7">Fresh leaf tissue</tissue>
    </source>
</reference>
<comment type="caution">
    <text evidence="7">The sequence shown here is derived from an EMBL/GenBank/DDBJ whole genome shotgun (WGS) entry which is preliminary data.</text>
</comment>
<organism evidence="7 8">
    <name type="scientific">Zizania palustris</name>
    <name type="common">Northern wild rice</name>
    <dbReference type="NCBI Taxonomy" id="103762"/>
    <lineage>
        <taxon>Eukaryota</taxon>
        <taxon>Viridiplantae</taxon>
        <taxon>Streptophyta</taxon>
        <taxon>Embryophyta</taxon>
        <taxon>Tracheophyta</taxon>
        <taxon>Spermatophyta</taxon>
        <taxon>Magnoliopsida</taxon>
        <taxon>Liliopsida</taxon>
        <taxon>Poales</taxon>
        <taxon>Poaceae</taxon>
        <taxon>BOP clade</taxon>
        <taxon>Oryzoideae</taxon>
        <taxon>Oryzeae</taxon>
        <taxon>Zizaniinae</taxon>
        <taxon>Zizania</taxon>
    </lineage>
</organism>
<evidence type="ECO:0000256" key="2">
    <source>
        <dbReference type="ARBA" id="ARBA00023015"/>
    </source>
</evidence>
<dbReference type="AlphaFoldDB" id="A0A8J5V4Z9"/>
<dbReference type="InterPro" id="IPR011598">
    <property type="entry name" value="bHLH_dom"/>
</dbReference>
<accession>A0A8J5V4Z9</accession>
<reference evidence="7" key="1">
    <citation type="journal article" date="2021" name="bioRxiv">
        <title>Whole Genome Assembly and Annotation of Northern Wild Rice, Zizania palustris L., Supports a Whole Genome Duplication in the Zizania Genus.</title>
        <authorList>
            <person name="Haas M."/>
            <person name="Kono T."/>
            <person name="Macchietto M."/>
            <person name="Millas R."/>
            <person name="McGilp L."/>
            <person name="Shao M."/>
            <person name="Duquette J."/>
            <person name="Hirsch C.N."/>
            <person name="Kimball J."/>
        </authorList>
    </citation>
    <scope>NUCLEOTIDE SEQUENCE</scope>
    <source>
        <tissue evidence="7">Fresh leaf tissue</tissue>
    </source>
</reference>
<evidence type="ECO:0000256" key="3">
    <source>
        <dbReference type="ARBA" id="ARBA00023163"/>
    </source>
</evidence>
<dbReference type="PROSITE" id="PS50888">
    <property type="entry name" value="BHLH"/>
    <property type="match status" value="1"/>
</dbReference>
<comment type="subcellular location">
    <subcellularLocation>
        <location evidence="1">Nucleus</location>
    </subcellularLocation>
</comment>
<dbReference type="GO" id="GO:0046983">
    <property type="term" value="F:protein dimerization activity"/>
    <property type="evidence" value="ECO:0007669"/>
    <property type="project" value="InterPro"/>
</dbReference>
<feature type="compositionally biased region" description="Low complexity" evidence="5">
    <location>
        <begin position="312"/>
        <end position="325"/>
    </location>
</feature>
<dbReference type="OrthoDB" id="663846at2759"/>
<evidence type="ECO:0000259" key="6">
    <source>
        <dbReference type="PROSITE" id="PS50888"/>
    </source>
</evidence>
<dbReference type="InterPro" id="IPR045843">
    <property type="entry name" value="IND-like"/>
</dbReference>